<accession>A0A5N6QRM5</accession>
<evidence type="ECO:0000313" key="2">
    <source>
        <dbReference type="EMBL" id="KAE8008793.1"/>
    </source>
</evidence>
<organism evidence="2 3">
    <name type="scientific">Carpinus fangiana</name>
    <dbReference type="NCBI Taxonomy" id="176857"/>
    <lineage>
        <taxon>Eukaryota</taxon>
        <taxon>Viridiplantae</taxon>
        <taxon>Streptophyta</taxon>
        <taxon>Embryophyta</taxon>
        <taxon>Tracheophyta</taxon>
        <taxon>Spermatophyta</taxon>
        <taxon>Magnoliopsida</taxon>
        <taxon>eudicotyledons</taxon>
        <taxon>Gunneridae</taxon>
        <taxon>Pentapetalae</taxon>
        <taxon>rosids</taxon>
        <taxon>fabids</taxon>
        <taxon>Fagales</taxon>
        <taxon>Betulaceae</taxon>
        <taxon>Carpinus</taxon>
    </lineage>
</organism>
<protein>
    <submittedName>
        <fullName evidence="2">Uncharacterized protein</fullName>
    </submittedName>
</protein>
<dbReference type="Proteomes" id="UP000327013">
    <property type="component" value="Chromosome 2"/>
</dbReference>
<keyword evidence="3" id="KW-1185">Reference proteome</keyword>
<proteinExistence type="predicted"/>
<name>A0A5N6QRM5_9ROSI</name>
<dbReference type="EMBL" id="CM017322">
    <property type="protein sequence ID" value="KAE8008793.1"/>
    <property type="molecule type" value="Genomic_DNA"/>
</dbReference>
<evidence type="ECO:0000256" key="1">
    <source>
        <dbReference type="SAM" id="MobiDB-lite"/>
    </source>
</evidence>
<dbReference type="AlphaFoldDB" id="A0A5N6QRM5"/>
<feature type="region of interest" description="Disordered" evidence="1">
    <location>
        <begin position="63"/>
        <end position="106"/>
    </location>
</feature>
<evidence type="ECO:0000313" key="3">
    <source>
        <dbReference type="Proteomes" id="UP000327013"/>
    </source>
</evidence>
<feature type="compositionally biased region" description="Polar residues" evidence="1">
    <location>
        <begin position="63"/>
        <end position="76"/>
    </location>
</feature>
<reference evidence="2 3" key="1">
    <citation type="submission" date="2019-06" db="EMBL/GenBank/DDBJ databases">
        <title>A chromosomal-level reference genome of Carpinus fangiana (Coryloideae, Betulaceae).</title>
        <authorList>
            <person name="Yang X."/>
            <person name="Wang Z."/>
            <person name="Zhang L."/>
            <person name="Hao G."/>
            <person name="Liu J."/>
            <person name="Yang Y."/>
        </authorList>
    </citation>
    <scope>NUCLEOTIDE SEQUENCE [LARGE SCALE GENOMIC DNA]</scope>
    <source>
        <strain evidence="2">Cfa_2016G</strain>
        <tissue evidence="2">Leaf</tissue>
    </source>
</reference>
<sequence length="106" mass="11651">MVWESMERGGVMQQLEDVVQGNLKVAEHLNTPVQRPKMLGNNVEVNGNLHGSQFGKVATETLSNSSWKSATQNTDFNGRGVGETALRGKRKKQGEQAEVNLEGEKK</sequence>
<gene>
    <name evidence="2" type="ORF">FH972_005269</name>
</gene>